<organism evidence="9 10">
    <name type="scientific">Hyalangium rubrum</name>
    <dbReference type="NCBI Taxonomy" id="3103134"/>
    <lineage>
        <taxon>Bacteria</taxon>
        <taxon>Pseudomonadati</taxon>
        <taxon>Myxococcota</taxon>
        <taxon>Myxococcia</taxon>
        <taxon>Myxococcales</taxon>
        <taxon>Cystobacterineae</taxon>
        <taxon>Archangiaceae</taxon>
        <taxon>Hyalangium</taxon>
    </lineage>
</organism>
<dbReference type="PROSITE" id="PS50109">
    <property type="entry name" value="HIS_KIN"/>
    <property type="match status" value="1"/>
</dbReference>
<dbReference type="InterPro" id="IPR035965">
    <property type="entry name" value="PAS-like_dom_sf"/>
</dbReference>
<evidence type="ECO:0000256" key="3">
    <source>
        <dbReference type="ARBA" id="ARBA00022553"/>
    </source>
</evidence>
<dbReference type="SUPFAM" id="SSF55785">
    <property type="entry name" value="PYP-like sensor domain (PAS domain)"/>
    <property type="match status" value="2"/>
</dbReference>
<evidence type="ECO:0000256" key="4">
    <source>
        <dbReference type="ARBA" id="ARBA00022679"/>
    </source>
</evidence>
<dbReference type="Pfam" id="PF00512">
    <property type="entry name" value="HisKA"/>
    <property type="match status" value="1"/>
</dbReference>
<dbReference type="SMART" id="SM00387">
    <property type="entry name" value="HATPase_c"/>
    <property type="match status" value="1"/>
</dbReference>
<dbReference type="PANTHER" id="PTHR43711:SF1">
    <property type="entry name" value="HISTIDINE KINASE 1"/>
    <property type="match status" value="1"/>
</dbReference>
<protein>
    <recommendedName>
        <fullName evidence="2">histidine kinase</fullName>
        <ecNumber evidence="2">2.7.13.3</ecNumber>
    </recommendedName>
</protein>
<evidence type="ECO:0000256" key="1">
    <source>
        <dbReference type="ARBA" id="ARBA00000085"/>
    </source>
</evidence>
<dbReference type="Pfam" id="PF08448">
    <property type="entry name" value="PAS_4"/>
    <property type="match status" value="1"/>
</dbReference>
<keyword evidence="10" id="KW-1185">Reference proteome</keyword>
<dbReference type="InterPro" id="IPR000014">
    <property type="entry name" value="PAS"/>
</dbReference>
<feature type="domain" description="Histidine kinase" evidence="7">
    <location>
        <begin position="279"/>
        <end position="491"/>
    </location>
</feature>
<dbReference type="Gene3D" id="3.30.565.10">
    <property type="entry name" value="Histidine kinase-like ATPase, C-terminal domain"/>
    <property type="match status" value="1"/>
</dbReference>
<evidence type="ECO:0000313" key="9">
    <source>
        <dbReference type="EMBL" id="MDY7230049.1"/>
    </source>
</evidence>
<dbReference type="InterPro" id="IPR005467">
    <property type="entry name" value="His_kinase_dom"/>
</dbReference>
<dbReference type="SUPFAM" id="SSF55874">
    <property type="entry name" value="ATPase domain of HSP90 chaperone/DNA topoisomerase II/histidine kinase"/>
    <property type="match status" value="1"/>
</dbReference>
<dbReference type="Gene3D" id="3.30.450.20">
    <property type="entry name" value="PAS domain"/>
    <property type="match status" value="2"/>
</dbReference>
<dbReference type="InterPro" id="IPR050736">
    <property type="entry name" value="Sensor_HK_Regulatory"/>
</dbReference>
<dbReference type="InterPro" id="IPR004358">
    <property type="entry name" value="Sig_transdc_His_kin-like_C"/>
</dbReference>
<evidence type="ECO:0000256" key="5">
    <source>
        <dbReference type="ARBA" id="ARBA00022777"/>
    </source>
</evidence>
<comment type="catalytic activity">
    <reaction evidence="1">
        <text>ATP + protein L-histidine = ADP + protein N-phospho-L-histidine.</text>
        <dbReference type="EC" id="2.7.13.3"/>
    </reaction>
</comment>
<name>A0ABU5HAD4_9BACT</name>
<gene>
    <name evidence="9" type="ORF">SYV04_26885</name>
</gene>
<keyword evidence="5 9" id="KW-0418">Kinase</keyword>
<dbReference type="PANTHER" id="PTHR43711">
    <property type="entry name" value="TWO-COMPONENT HISTIDINE KINASE"/>
    <property type="match status" value="1"/>
</dbReference>
<accession>A0ABU5HAD4</accession>
<dbReference type="InterPro" id="IPR036097">
    <property type="entry name" value="HisK_dim/P_sf"/>
</dbReference>
<feature type="domain" description="PAS" evidence="8">
    <location>
        <begin position="169"/>
        <end position="219"/>
    </location>
</feature>
<dbReference type="CDD" id="cd00130">
    <property type="entry name" value="PAS"/>
    <property type="match status" value="1"/>
</dbReference>
<dbReference type="NCBIfam" id="TIGR00229">
    <property type="entry name" value="sensory_box"/>
    <property type="match status" value="1"/>
</dbReference>
<evidence type="ECO:0000259" key="8">
    <source>
        <dbReference type="PROSITE" id="PS50112"/>
    </source>
</evidence>
<evidence type="ECO:0000259" key="7">
    <source>
        <dbReference type="PROSITE" id="PS50109"/>
    </source>
</evidence>
<keyword evidence="3" id="KW-0597">Phosphoprotein</keyword>
<dbReference type="RefSeq" id="WP_321548773.1">
    <property type="nucleotide sequence ID" value="NZ_JAXIVS010000010.1"/>
</dbReference>
<dbReference type="SMART" id="SM00091">
    <property type="entry name" value="PAS"/>
    <property type="match status" value="2"/>
</dbReference>
<dbReference type="Pfam" id="PF02518">
    <property type="entry name" value="HATPase_c"/>
    <property type="match status" value="1"/>
</dbReference>
<keyword evidence="6" id="KW-0902">Two-component regulatory system</keyword>
<dbReference type="PRINTS" id="PR00344">
    <property type="entry name" value="BCTRLSENSOR"/>
</dbReference>
<dbReference type="SUPFAM" id="SSF47384">
    <property type="entry name" value="Homodimeric domain of signal transducing histidine kinase"/>
    <property type="match status" value="1"/>
</dbReference>
<dbReference type="InterPro" id="IPR013656">
    <property type="entry name" value="PAS_4"/>
</dbReference>
<evidence type="ECO:0000313" key="10">
    <source>
        <dbReference type="Proteomes" id="UP001291309"/>
    </source>
</evidence>
<dbReference type="SMART" id="SM00388">
    <property type="entry name" value="HisKA"/>
    <property type="match status" value="1"/>
</dbReference>
<dbReference type="EC" id="2.7.13.3" evidence="2"/>
<comment type="caution">
    <text evidence="9">The sequence shown here is derived from an EMBL/GenBank/DDBJ whole genome shotgun (WGS) entry which is preliminary data.</text>
</comment>
<dbReference type="EMBL" id="JAXIVS010000010">
    <property type="protein sequence ID" value="MDY7230049.1"/>
    <property type="molecule type" value="Genomic_DNA"/>
</dbReference>
<dbReference type="InterPro" id="IPR003594">
    <property type="entry name" value="HATPase_dom"/>
</dbReference>
<dbReference type="CDD" id="cd00082">
    <property type="entry name" value="HisKA"/>
    <property type="match status" value="1"/>
</dbReference>
<proteinExistence type="predicted"/>
<dbReference type="InterPro" id="IPR036890">
    <property type="entry name" value="HATPase_C_sf"/>
</dbReference>
<dbReference type="InterPro" id="IPR003661">
    <property type="entry name" value="HisK_dim/P_dom"/>
</dbReference>
<dbReference type="Proteomes" id="UP001291309">
    <property type="component" value="Unassembled WGS sequence"/>
</dbReference>
<dbReference type="CDD" id="cd00075">
    <property type="entry name" value="HATPase"/>
    <property type="match status" value="1"/>
</dbReference>
<sequence>MAQPALPRILAAAPPFAVPDEARPFLQALLNAPGWAVGFLDRELRVQWANDALSALMGQPLSTLLGRPLAEAWAVLAPALSPLCARALAGEAVTGETLSGALSGPSSTEGMRHLRLSLMPAMTGGLLAGVTLMVQDETEQVREAERAREAETRLSALVDLSCDGYLIHDGSVVLEASRGGASLLGCTPEELSGQPVTRFLSPESRAASLEALRHMLEVPYELTAVRRTGQRVPLQVLAREVNYRGQPARLMAMWDISGRKAAEEAAMRTEYLREQFLGLVGHDLHNPLSTLHHGVQSLQRDGNLVGEQARNLSYMASAARRMERTVREMLDFTQARLTGGLRVQPAPVNLEAVVDAVLAEQRMTQPDRTILVATEGDLKGQWDEMRLMQLLCNLLQNALYHSPKGASVALDVKGASDGVTLSVLHQGPALPPEDREAVFEPFRRGKRAGGGELGLGLYVARQIAEAHGGRISVESSAERGTSFKAWLPRRVTVTY</sequence>
<dbReference type="Pfam" id="PF13426">
    <property type="entry name" value="PAS_9"/>
    <property type="match status" value="1"/>
</dbReference>
<evidence type="ECO:0000256" key="6">
    <source>
        <dbReference type="ARBA" id="ARBA00023012"/>
    </source>
</evidence>
<dbReference type="GO" id="GO:0016301">
    <property type="term" value="F:kinase activity"/>
    <property type="evidence" value="ECO:0007669"/>
    <property type="project" value="UniProtKB-KW"/>
</dbReference>
<dbReference type="PROSITE" id="PS50112">
    <property type="entry name" value="PAS"/>
    <property type="match status" value="1"/>
</dbReference>
<evidence type="ECO:0000256" key="2">
    <source>
        <dbReference type="ARBA" id="ARBA00012438"/>
    </source>
</evidence>
<keyword evidence="4" id="KW-0808">Transferase</keyword>
<reference evidence="9 10" key="1">
    <citation type="submission" date="2023-12" db="EMBL/GenBank/DDBJ databases">
        <title>the genome sequence of Hyalangium sp. s54d21.</title>
        <authorList>
            <person name="Zhang X."/>
        </authorList>
    </citation>
    <scope>NUCLEOTIDE SEQUENCE [LARGE SCALE GENOMIC DNA]</scope>
    <source>
        <strain evidence="10">s54d21</strain>
    </source>
</reference>
<dbReference type="Gene3D" id="1.10.287.130">
    <property type="match status" value="1"/>
</dbReference>